<keyword evidence="3 4" id="KW-0687">Ribonucleoprotein</keyword>
<dbReference type="EMBL" id="VLTL01000137">
    <property type="protein sequence ID" value="KAA0159051.1"/>
    <property type="molecule type" value="Genomic_DNA"/>
</dbReference>
<dbReference type="AlphaFoldDB" id="A0A5A8CSM6"/>
<sequence length="112" mass="12414">MPAKSFAAEFESVARGPARGLKVTKLAKEARPSYRKGALGKRVASIREIVREVAGLAPYEKRVMDIIKLGSGNVEKRAYKFAKKRLGSHKRAIAKREELKGVYAKMRARGSL</sequence>
<dbReference type="Proteomes" id="UP000322899">
    <property type="component" value="Unassembled WGS sequence"/>
</dbReference>
<dbReference type="OMA" id="GMHIRIM"/>
<dbReference type="Proteomes" id="UP000323011">
    <property type="component" value="Unassembled WGS sequence"/>
</dbReference>
<protein>
    <recommendedName>
        <fullName evidence="4">60S ribosomal protein L36</fullName>
    </recommendedName>
</protein>
<evidence type="ECO:0000256" key="4">
    <source>
        <dbReference type="RuleBase" id="RU000665"/>
    </source>
</evidence>
<organism evidence="6 12">
    <name type="scientific">Cafeteria roenbergensis</name>
    <name type="common">Marine flagellate</name>
    <dbReference type="NCBI Taxonomy" id="33653"/>
    <lineage>
        <taxon>Eukaryota</taxon>
        <taxon>Sar</taxon>
        <taxon>Stramenopiles</taxon>
        <taxon>Bigyra</taxon>
        <taxon>Opalozoa</taxon>
        <taxon>Bicosoecida</taxon>
        <taxon>Cafeteriaceae</taxon>
        <taxon>Cafeteria</taxon>
    </lineage>
</organism>
<name>A0A5A8CSM6_CAFRO</name>
<dbReference type="InterPro" id="IPR000509">
    <property type="entry name" value="Ribosomal_eL36"/>
</dbReference>
<dbReference type="InterPro" id="IPR038097">
    <property type="entry name" value="Ribosomal_eL36_sf"/>
</dbReference>
<evidence type="ECO:0000313" key="9">
    <source>
        <dbReference type="Proteomes" id="UP000322899"/>
    </source>
</evidence>
<dbReference type="EMBL" id="VLTO01000026">
    <property type="protein sequence ID" value="KAA0174056.1"/>
    <property type="molecule type" value="Genomic_DNA"/>
</dbReference>
<reference evidence="9 10" key="1">
    <citation type="submission" date="2019-07" db="EMBL/GenBank/DDBJ databases">
        <title>Genomes of Cafeteria roenbergensis.</title>
        <authorList>
            <person name="Fischer M.G."/>
            <person name="Hackl T."/>
            <person name="Roman M."/>
        </authorList>
    </citation>
    <scope>NUCLEOTIDE SEQUENCE [LARGE SCALE GENOMIC DNA]</scope>
    <source>
        <strain evidence="5 10">BVI</strain>
        <strain evidence="6 12">Cflag</strain>
        <strain evidence="8 9">E4-10P</strain>
        <strain evidence="7 11">RCC970-E3</strain>
    </source>
</reference>
<keyword evidence="10" id="KW-1185">Reference proteome</keyword>
<dbReference type="PROSITE" id="PS01190">
    <property type="entry name" value="RIBOSOMAL_L36E"/>
    <property type="match status" value="1"/>
</dbReference>
<keyword evidence="2 4" id="KW-0689">Ribosomal protein</keyword>
<dbReference type="EMBL" id="VLTM01000084">
    <property type="protein sequence ID" value="KAA0156142.1"/>
    <property type="molecule type" value="Genomic_DNA"/>
</dbReference>
<comment type="similarity">
    <text evidence="1 4">Belongs to the eukaryotic ribosomal protein eL36 family.</text>
</comment>
<dbReference type="GO" id="GO:1990904">
    <property type="term" value="C:ribonucleoprotein complex"/>
    <property type="evidence" value="ECO:0007669"/>
    <property type="project" value="UniProtKB-KW"/>
</dbReference>
<dbReference type="GO" id="GO:0005840">
    <property type="term" value="C:ribosome"/>
    <property type="evidence" value="ECO:0007669"/>
    <property type="project" value="UniProtKB-KW"/>
</dbReference>
<evidence type="ECO:0000313" key="8">
    <source>
        <dbReference type="EMBL" id="KAA0174056.1"/>
    </source>
</evidence>
<dbReference type="FunFam" id="1.10.10.1760:FF:000001">
    <property type="entry name" value="60S ribosomal protein L36"/>
    <property type="match status" value="1"/>
</dbReference>
<evidence type="ECO:0000313" key="7">
    <source>
        <dbReference type="EMBL" id="KAA0159051.1"/>
    </source>
</evidence>
<dbReference type="Proteomes" id="UP000325113">
    <property type="component" value="Unassembled WGS sequence"/>
</dbReference>
<evidence type="ECO:0000313" key="11">
    <source>
        <dbReference type="Proteomes" id="UP000324907"/>
    </source>
</evidence>
<evidence type="ECO:0000256" key="1">
    <source>
        <dbReference type="ARBA" id="ARBA00006509"/>
    </source>
</evidence>
<evidence type="ECO:0000313" key="10">
    <source>
        <dbReference type="Proteomes" id="UP000323011"/>
    </source>
</evidence>
<dbReference type="GO" id="GO:0006412">
    <property type="term" value="P:translation"/>
    <property type="evidence" value="ECO:0007669"/>
    <property type="project" value="InterPro"/>
</dbReference>
<evidence type="ECO:0000256" key="3">
    <source>
        <dbReference type="ARBA" id="ARBA00023274"/>
    </source>
</evidence>
<dbReference type="OrthoDB" id="25649at2759"/>
<dbReference type="Gene3D" id="1.10.10.1760">
    <property type="entry name" value="60S ribosomal protein L36"/>
    <property type="match status" value="1"/>
</dbReference>
<evidence type="ECO:0000256" key="2">
    <source>
        <dbReference type="ARBA" id="ARBA00022980"/>
    </source>
</evidence>
<accession>A0A5A8CSM6</accession>
<dbReference type="EMBL" id="VLTN01000031">
    <property type="protein sequence ID" value="KAA0150855.1"/>
    <property type="molecule type" value="Genomic_DNA"/>
</dbReference>
<dbReference type="Proteomes" id="UP000324907">
    <property type="component" value="Unassembled WGS sequence"/>
</dbReference>
<evidence type="ECO:0000313" key="12">
    <source>
        <dbReference type="Proteomes" id="UP000325113"/>
    </source>
</evidence>
<dbReference type="Pfam" id="PF01158">
    <property type="entry name" value="Ribosomal_L36e"/>
    <property type="match status" value="1"/>
</dbReference>
<evidence type="ECO:0000313" key="6">
    <source>
        <dbReference type="EMBL" id="KAA0156142.1"/>
    </source>
</evidence>
<dbReference type="PANTHER" id="PTHR10114">
    <property type="entry name" value="60S RIBOSOMAL PROTEIN L36"/>
    <property type="match status" value="1"/>
</dbReference>
<gene>
    <name evidence="8" type="ORF">FNF27_04442</name>
    <name evidence="7" type="ORF">FNF28_05988</name>
    <name evidence="5" type="ORF">FNF29_04969</name>
    <name evidence="6" type="ORF">FNF31_05964</name>
</gene>
<evidence type="ECO:0000313" key="5">
    <source>
        <dbReference type="EMBL" id="KAA0150855.1"/>
    </source>
</evidence>
<dbReference type="GO" id="GO:0003735">
    <property type="term" value="F:structural constituent of ribosome"/>
    <property type="evidence" value="ECO:0007669"/>
    <property type="project" value="InterPro"/>
</dbReference>
<comment type="caution">
    <text evidence="6">The sequence shown here is derived from an EMBL/GenBank/DDBJ whole genome shotgun (WGS) entry which is preliminary data.</text>
</comment>
<proteinExistence type="inferred from homology"/>